<dbReference type="InterPro" id="IPR047793">
    <property type="entry name" value="LiaF_C"/>
</dbReference>
<dbReference type="STRING" id="334253.SAMN04487943_109113"/>
<name>A0A1I4NSB9_9BACI</name>
<evidence type="ECO:0000259" key="2">
    <source>
        <dbReference type="Pfam" id="PF09922"/>
    </source>
</evidence>
<accession>A0A1I4NSB9</accession>
<dbReference type="Proteomes" id="UP000198565">
    <property type="component" value="Unassembled WGS sequence"/>
</dbReference>
<sequence>MSKKPNNDLLKILLTIGCVFLLVEFIFMDAGLLFLIALGAVGMYFGRRSFQSTTGKTLFWGGAFIVFVAVINTFVIRFFIFAIIIYLIWHWYQQKQKEQQPLPNYIDMTEETLYEDRVIQNKWFGKYHTTQNGFSWQDLNIQSAFGDVAVDLNDTMLPKEESIMVIRHLAGKIVIIVPYDVEVTIDHSVVFGDIEAFDHEEKNAFNRHVQLQTKDYHSSPQRVKIFTQMIAGKLEVRRG</sequence>
<dbReference type="InterPro" id="IPR016975">
    <property type="entry name" value="Cell_wall_LiaF"/>
</dbReference>
<proteinExistence type="predicted"/>
<dbReference type="GO" id="GO:0016020">
    <property type="term" value="C:membrane"/>
    <property type="evidence" value="ECO:0007669"/>
    <property type="project" value="InterPro"/>
</dbReference>
<dbReference type="InterPro" id="IPR024425">
    <property type="entry name" value="LiaF-like_C"/>
</dbReference>
<feature type="transmembrane region" description="Helical" evidence="1">
    <location>
        <begin position="12"/>
        <end position="45"/>
    </location>
</feature>
<dbReference type="EMBL" id="FOTR01000009">
    <property type="protein sequence ID" value="SFM18295.1"/>
    <property type="molecule type" value="Genomic_DNA"/>
</dbReference>
<dbReference type="AlphaFoldDB" id="A0A1I4NSB9"/>
<keyword evidence="1" id="KW-0812">Transmembrane</keyword>
<dbReference type="RefSeq" id="WP_091484641.1">
    <property type="nucleotide sequence ID" value="NZ_FOTR01000009.1"/>
</dbReference>
<evidence type="ECO:0000256" key="1">
    <source>
        <dbReference type="SAM" id="Phobius"/>
    </source>
</evidence>
<organism evidence="3 4">
    <name type="scientific">Gracilibacillus orientalis</name>
    <dbReference type="NCBI Taxonomy" id="334253"/>
    <lineage>
        <taxon>Bacteria</taxon>
        <taxon>Bacillati</taxon>
        <taxon>Bacillota</taxon>
        <taxon>Bacilli</taxon>
        <taxon>Bacillales</taxon>
        <taxon>Bacillaceae</taxon>
        <taxon>Gracilibacillus</taxon>
    </lineage>
</organism>
<dbReference type="OrthoDB" id="2351415at2"/>
<feature type="domain" description="Cell wall-active antibiotics response LiaF-like C-terminal" evidence="2">
    <location>
        <begin position="123"/>
        <end position="236"/>
    </location>
</feature>
<reference evidence="4" key="1">
    <citation type="submission" date="2016-10" db="EMBL/GenBank/DDBJ databases">
        <authorList>
            <person name="Varghese N."/>
            <person name="Submissions S."/>
        </authorList>
    </citation>
    <scope>NUCLEOTIDE SEQUENCE [LARGE SCALE GENOMIC DNA]</scope>
    <source>
        <strain evidence="4">CGMCC 1.4250</strain>
    </source>
</reference>
<protein>
    <submittedName>
        <fullName evidence="3">Lia operon protein LiaF</fullName>
    </submittedName>
</protein>
<dbReference type="Pfam" id="PF09922">
    <property type="entry name" value="LiaF-like_C"/>
    <property type="match status" value="1"/>
</dbReference>
<evidence type="ECO:0000313" key="4">
    <source>
        <dbReference type="Proteomes" id="UP000198565"/>
    </source>
</evidence>
<feature type="transmembrane region" description="Helical" evidence="1">
    <location>
        <begin position="57"/>
        <end position="89"/>
    </location>
</feature>
<dbReference type="PIRSF" id="PIRSF031509">
    <property type="entry name" value="Cell_wall_LiaF/YvqF"/>
    <property type="match status" value="1"/>
</dbReference>
<keyword evidence="1" id="KW-0472">Membrane</keyword>
<keyword evidence="4" id="KW-1185">Reference proteome</keyword>
<dbReference type="NCBIfam" id="NF040535">
    <property type="entry name" value="LiaF_C_term"/>
    <property type="match status" value="1"/>
</dbReference>
<evidence type="ECO:0000313" key="3">
    <source>
        <dbReference type="EMBL" id="SFM18295.1"/>
    </source>
</evidence>
<keyword evidence="1" id="KW-1133">Transmembrane helix</keyword>
<gene>
    <name evidence="3" type="ORF">SAMN04487943_109113</name>
</gene>